<keyword evidence="2" id="KW-0012">Acyltransferase</keyword>
<dbReference type="PANTHER" id="PTHR43877:SF2">
    <property type="entry name" value="AMINOALKYLPHOSPHONATE N-ACETYLTRANSFERASE-RELATED"/>
    <property type="match status" value="1"/>
</dbReference>
<comment type="caution">
    <text evidence="4">The sequence shown here is derived from an EMBL/GenBank/DDBJ whole genome shotgun (WGS) entry which is preliminary data.</text>
</comment>
<sequence length="149" mass="16368">MITIEPADPFSPESQHLIEQLSAQLAAITGNNGKSHFSAEALEAERAVWVLAKDEQGRAVGCGSLRPLSQDAAELKRMYSDRSVSGVGAAILAYLQTWAAKVGYREIRLSTRVINKRAVDFYLKHGFQQVENYGPYVGRVESVCLGKKI</sequence>
<dbReference type="CDD" id="cd04301">
    <property type="entry name" value="NAT_SF"/>
    <property type="match status" value="1"/>
</dbReference>
<name>A0A0B1RAW1_9GAMM</name>
<evidence type="ECO:0000256" key="2">
    <source>
        <dbReference type="ARBA" id="ARBA00023315"/>
    </source>
</evidence>
<dbReference type="SUPFAM" id="SSF55729">
    <property type="entry name" value="Acyl-CoA N-acyltransferases (Nat)"/>
    <property type="match status" value="1"/>
</dbReference>
<organism evidence="4 5">
    <name type="scientific">Pantoea rodasii</name>
    <dbReference type="NCBI Taxonomy" id="1076549"/>
    <lineage>
        <taxon>Bacteria</taxon>
        <taxon>Pseudomonadati</taxon>
        <taxon>Pseudomonadota</taxon>
        <taxon>Gammaproteobacteria</taxon>
        <taxon>Enterobacterales</taxon>
        <taxon>Erwiniaceae</taxon>
        <taxon>Pantoea</taxon>
    </lineage>
</organism>
<dbReference type="InterPro" id="IPR016181">
    <property type="entry name" value="Acyl_CoA_acyltransferase"/>
</dbReference>
<dbReference type="PANTHER" id="PTHR43877">
    <property type="entry name" value="AMINOALKYLPHOSPHONATE N-ACETYLTRANSFERASE-RELATED-RELATED"/>
    <property type="match status" value="1"/>
</dbReference>
<reference evidence="4 5" key="1">
    <citation type="submission" date="2014-11" db="EMBL/GenBank/DDBJ databases">
        <title>Genome sequencing of Pantoea rodasii ND03.</title>
        <authorList>
            <person name="Muhamad Yunos N.Y."/>
            <person name="Chan K.-G."/>
        </authorList>
    </citation>
    <scope>NUCLEOTIDE SEQUENCE [LARGE SCALE GENOMIC DNA]</scope>
    <source>
        <strain evidence="4 5">ND03</strain>
    </source>
</reference>
<dbReference type="InterPro" id="IPR000182">
    <property type="entry name" value="GNAT_dom"/>
</dbReference>
<evidence type="ECO:0000259" key="3">
    <source>
        <dbReference type="PROSITE" id="PS51186"/>
    </source>
</evidence>
<dbReference type="GO" id="GO:0016747">
    <property type="term" value="F:acyltransferase activity, transferring groups other than amino-acyl groups"/>
    <property type="evidence" value="ECO:0007669"/>
    <property type="project" value="InterPro"/>
</dbReference>
<dbReference type="Pfam" id="PF00583">
    <property type="entry name" value="Acetyltransf_1"/>
    <property type="match status" value="1"/>
</dbReference>
<dbReference type="EMBL" id="JTJJ01000031">
    <property type="protein sequence ID" value="KHJ68367.1"/>
    <property type="molecule type" value="Genomic_DNA"/>
</dbReference>
<keyword evidence="1 4" id="KW-0808">Transferase</keyword>
<dbReference type="Proteomes" id="UP000030853">
    <property type="component" value="Unassembled WGS sequence"/>
</dbReference>
<gene>
    <name evidence="4" type="ORF">QU24_08595</name>
</gene>
<evidence type="ECO:0000313" key="5">
    <source>
        <dbReference type="Proteomes" id="UP000030853"/>
    </source>
</evidence>
<accession>A0A0B1RAW1</accession>
<evidence type="ECO:0000313" key="4">
    <source>
        <dbReference type="EMBL" id="KHJ68367.1"/>
    </source>
</evidence>
<dbReference type="AlphaFoldDB" id="A0A0B1RAW1"/>
<protein>
    <submittedName>
        <fullName evidence="4">Acetyltransferase</fullName>
    </submittedName>
</protein>
<proteinExistence type="predicted"/>
<feature type="domain" description="N-acetyltransferase" evidence="3">
    <location>
        <begin position="2"/>
        <end position="149"/>
    </location>
</feature>
<dbReference type="Gene3D" id="3.40.630.30">
    <property type="match status" value="1"/>
</dbReference>
<evidence type="ECO:0000256" key="1">
    <source>
        <dbReference type="ARBA" id="ARBA00022679"/>
    </source>
</evidence>
<dbReference type="PROSITE" id="PS51186">
    <property type="entry name" value="GNAT"/>
    <property type="match status" value="1"/>
</dbReference>
<dbReference type="InterPro" id="IPR050832">
    <property type="entry name" value="Bact_Acetyltransf"/>
</dbReference>